<keyword evidence="6" id="KW-1185">Reference proteome</keyword>
<feature type="transmembrane region" description="Helical" evidence="1">
    <location>
        <begin position="15"/>
        <end position="34"/>
    </location>
</feature>
<evidence type="ECO:0000313" key="4">
    <source>
        <dbReference type="EMBL" id="MDW4825715.1"/>
    </source>
</evidence>
<evidence type="ECO:0000259" key="2">
    <source>
        <dbReference type="Pfam" id="PF10882"/>
    </source>
</evidence>
<dbReference type="Proteomes" id="UP001259340">
    <property type="component" value="Unassembled WGS sequence"/>
</dbReference>
<reference evidence="3" key="2">
    <citation type="submission" date="2022-11" db="EMBL/GenBank/DDBJ databases">
        <title>Prophages regulate Shewanella fidelis motility and biofilm formation: implications for gut colonization dynamics in Ciona robusta.</title>
        <authorList>
            <person name="Natarajan O."/>
            <person name="Gibboney S.L."/>
            <person name="Young M.N."/>
            <person name="Lim S.J."/>
            <person name="Pluta N."/>
            <person name="Atkinson C.G.F."/>
            <person name="Leigh B.A."/>
            <person name="Liberti A."/>
            <person name="Kees E."/>
            <person name="Breitbart M."/>
            <person name="Gralnick J."/>
            <person name="Dishaw L.J."/>
        </authorList>
    </citation>
    <scope>NUCLEOTIDE SEQUENCE</scope>
    <source>
        <strain evidence="3">3313</strain>
    </source>
</reference>
<comment type="caution">
    <text evidence="3">The sequence shown here is derived from an EMBL/GenBank/DDBJ whole genome shotgun (WGS) entry which is preliminary data.</text>
</comment>
<protein>
    <submittedName>
        <fullName evidence="3">PH domain-containing protein</fullName>
    </submittedName>
</protein>
<name>A0AAW8NT89_9GAMM</name>
<organism evidence="3 5">
    <name type="scientific">Shewanella fidelis</name>
    <dbReference type="NCBI Taxonomy" id="173509"/>
    <lineage>
        <taxon>Bacteria</taxon>
        <taxon>Pseudomonadati</taxon>
        <taxon>Pseudomonadota</taxon>
        <taxon>Gammaproteobacteria</taxon>
        <taxon>Alteromonadales</taxon>
        <taxon>Shewanellaceae</taxon>
        <taxon>Shewanella</taxon>
    </lineage>
</organism>
<evidence type="ECO:0000256" key="1">
    <source>
        <dbReference type="SAM" id="Phobius"/>
    </source>
</evidence>
<dbReference type="EMBL" id="JAPMLE010000001">
    <property type="protein sequence ID" value="MDR8525431.1"/>
    <property type="molecule type" value="Genomic_DNA"/>
</dbReference>
<feature type="transmembrane region" description="Helical" evidence="1">
    <location>
        <begin position="43"/>
        <end position="61"/>
    </location>
</feature>
<sequence length="169" mass="18668">MVEEYLLAPLTSTGHWSFIVLLGILIGLGVFIYFKQMPKVSKAVAIGVLLPMVLAFSWMFYKVNDAKLIISSDTVSLDVPFYGFTIPLSEVDLAKAERIDFSQTPALKPDLRANGVGMPGFQLGWFRLANGQKAFVATTTTDNLVLLPTTRNYPLILSLESPEKLININ</sequence>
<dbReference type="InterPro" id="IPR027783">
    <property type="entry name" value="Bacterial_PH-related"/>
</dbReference>
<proteinExistence type="predicted"/>
<dbReference type="Proteomes" id="UP001271263">
    <property type="component" value="Unassembled WGS sequence"/>
</dbReference>
<gene>
    <name evidence="3" type="ORF">OS133_17595</name>
    <name evidence="4" type="ORF">OS134_16725</name>
</gene>
<keyword evidence="1" id="KW-0812">Transmembrane</keyword>
<keyword evidence="1" id="KW-1133">Transmembrane helix</keyword>
<evidence type="ECO:0000313" key="6">
    <source>
        <dbReference type="Proteomes" id="UP001271263"/>
    </source>
</evidence>
<dbReference type="RefSeq" id="WP_028769272.1">
    <property type="nucleotide sequence ID" value="NZ_JAPMLA010000004.1"/>
</dbReference>
<reference evidence="4 6" key="1">
    <citation type="journal article" date="2022" name="bioRxiv">
        <title>Prophages regulate Shewanella fidelis 3313 motility and biofilm formation: implications for gut colonization dynamics in Ciona robusta.</title>
        <authorList>
            <person name="Natarajan O."/>
            <person name="Gibboney S.L."/>
            <person name="Young M.N."/>
            <person name="Lim S.J."/>
            <person name="Pluta N."/>
            <person name="Atkinson C.G."/>
            <person name="Leigh B.A."/>
            <person name="Liberti A."/>
            <person name="Kees E.D."/>
            <person name="Breitbart M."/>
            <person name="Gralnick J.A."/>
            <person name="Dishaw L.J."/>
        </authorList>
    </citation>
    <scope>NUCLEOTIDE SEQUENCE [LARGE SCALE GENOMIC DNA]</scope>
    <source>
        <strain evidence="4 6">JG4066</strain>
    </source>
</reference>
<accession>A0AAW8NT89</accession>
<dbReference type="AlphaFoldDB" id="A0AAW8NT89"/>
<evidence type="ECO:0000313" key="5">
    <source>
        <dbReference type="Proteomes" id="UP001259340"/>
    </source>
</evidence>
<keyword evidence="1" id="KW-0472">Membrane</keyword>
<feature type="domain" description="Bacterial Pleckstrin homology" evidence="2">
    <location>
        <begin position="68"/>
        <end position="158"/>
    </location>
</feature>
<dbReference type="Pfam" id="PF10882">
    <property type="entry name" value="bPH_5"/>
    <property type="match status" value="1"/>
</dbReference>
<evidence type="ECO:0000313" key="3">
    <source>
        <dbReference type="EMBL" id="MDR8525431.1"/>
    </source>
</evidence>
<dbReference type="EMBL" id="JAPMLD010000008">
    <property type="protein sequence ID" value="MDW4825715.1"/>
    <property type="molecule type" value="Genomic_DNA"/>
</dbReference>